<proteinExistence type="predicted"/>
<dbReference type="InterPro" id="IPR027275">
    <property type="entry name" value="PRC-brl_dom"/>
</dbReference>
<dbReference type="AlphaFoldDB" id="A0A6J4QNJ2"/>
<organism evidence="2">
    <name type="scientific">uncultured Rubrobacteraceae bacterium</name>
    <dbReference type="NCBI Taxonomy" id="349277"/>
    <lineage>
        <taxon>Bacteria</taxon>
        <taxon>Bacillati</taxon>
        <taxon>Actinomycetota</taxon>
        <taxon>Rubrobacteria</taxon>
        <taxon>Rubrobacterales</taxon>
        <taxon>Rubrobacteraceae</taxon>
        <taxon>environmental samples</taxon>
    </lineage>
</organism>
<accession>A0A6J4QNJ2</accession>
<dbReference type="InterPro" id="IPR014747">
    <property type="entry name" value="Bac_photo_RC_H_C"/>
</dbReference>
<feature type="domain" description="PRC-barrel" evidence="1">
    <location>
        <begin position="4"/>
        <end position="52"/>
    </location>
</feature>
<evidence type="ECO:0000313" key="2">
    <source>
        <dbReference type="EMBL" id="CAA9450096.1"/>
    </source>
</evidence>
<name>A0A6J4QNJ2_9ACTN</name>
<dbReference type="Pfam" id="PF05239">
    <property type="entry name" value="PRC"/>
    <property type="match status" value="1"/>
</dbReference>
<dbReference type="GO" id="GO:0019684">
    <property type="term" value="P:photosynthesis, light reaction"/>
    <property type="evidence" value="ECO:0007669"/>
    <property type="project" value="InterPro"/>
</dbReference>
<evidence type="ECO:0000259" key="1">
    <source>
        <dbReference type="Pfam" id="PF05239"/>
    </source>
</evidence>
<dbReference type="GO" id="GO:0030077">
    <property type="term" value="C:plasma membrane light-harvesting complex"/>
    <property type="evidence" value="ECO:0007669"/>
    <property type="project" value="InterPro"/>
</dbReference>
<protein>
    <recommendedName>
        <fullName evidence="1">PRC-barrel domain-containing protein</fullName>
    </recommendedName>
</protein>
<dbReference type="InterPro" id="IPR011033">
    <property type="entry name" value="PRC_barrel-like_sf"/>
</dbReference>
<reference evidence="2" key="1">
    <citation type="submission" date="2020-02" db="EMBL/GenBank/DDBJ databases">
        <authorList>
            <person name="Meier V. D."/>
        </authorList>
    </citation>
    <scope>NUCLEOTIDE SEQUENCE</scope>
    <source>
        <strain evidence="2">AVDCRST_MAG28</strain>
    </source>
</reference>
<gene>
    <name evidence="2" type="ORF">AVDCRST_MAG28-1347</name>
</gene>
<sequence>MLRSAKDIQRCPVYAAEGNVGDVEALFFDDESWKVRYLVVKACGLLANRRVLTSPELIGCLDREAGVL</sequence>
<dbReference type="EMBL" id="CADCVE010000027">
    <property type="protein sequence ID" value="CAA9450096.1"/>
    <property type="molecule type" value="Genomic_DNA"/>
</dbReference>
<dbReference type="Gene3D" id="3.90.50.10">
    <property type="entry name" value="Photosynthetic Reaction Center, subunit H, domain 2"/>
    <property type="match status" value="1"/>
</dbReference>
<dbReference type="SUPFAM" id="SSF50346">
    <property type="entry name" value="PRC-barrel domain"/>
    <property type="match status" value="1"/>
</dbReference>